<evidence type="ECO:0000313" key="3">
    <source>
        <dbReference type="Proteomes" id="UP000313359"/>
    </source>
</evidence>
<dbReference type="Proteomes" id="UP000313359">
    <property type="component" value="Unassembled WGS sequence"/>
</dbReference>
<dbReference type="AlphaFoldDB" id="A0A5C2S4W7"/>
<dbReference type="OrthoDB" id="10515663at2759"/>
<protein>
    <submittedName>
        <fullName evidence="2">Uncharacterized protein</fullName>
    </submittedName>
</protein>
<gene>
    <name evidence="2" type="ORF">L227DRAFT_576973</name>
</gene>
<evidence type="ECO:0000256" key="1">
    <source>
        <dbReference type="SAM" id="MobiDB-lite"/>
    </source>
</evidence>
<evidence type="ECO:0000313" key="2">
    <source>
        <dbReference type="EMBL" id="RPD58590.1"/>
    </source>
</evidence>
<organism evidence="2 3">
    <name type="scientific">Lentinus tigrinus ALCF2SS1-6</name>
    <dbReference type="NCBI Taxonomy" id="1328759"/>
    <lineage>
        <taxon>Eukaryota</taxon>
        <taxon>Fungi</taxon>
        <taxon>Dikarya</taxon>
        <taxon>Basidiomycota</taxon>
        <taxon>Agaricomycotina</taxon>
        <taxon>Agaricomycetes</taxon>
        <taxon>Polyporales</taxon>
        <taxon>Polyporaceae</taxon>
        <taxon>Lentinus</taxon>
    </lineage>
</organism>
<reference evidence="2" key="1">
    <citation type="journal article" date="2018" name="Genome Biol. Evol.">
        <title>Genomics and development of Lentinus tigrinus, a white-rot wood-decaying mushroom with dimorphic fruiting bodies.</title>
        <authorList>
            <person name="Wu B."/>
            <person name="Xu Z."/>
            <person name="Knudson A."/>
            <person name="Carlson A."/>
            <person name="Chen N."/>
            <person name="Kovaka S."/>
            <person name="LaButti K."/>
            <person name="Lipzen A."/>
            <person name="Pennachio C."/>
            <person name="Riley R."/>
            <person name="Schakwitz W."/>
            <person name="Umezawa K."/>
            <person name="Ohm R.A."/>
            <person name="Grigoriev I.V."/>
            <person name="Nagy L.G."/>
            <person name="Gibbons J."/>
            <person name="Hibbett D."/>
        </authorList>
    </citation>
    <scope>NUCLEOTIDE SEQUENCE [LARGE SCALE GENOMIC DNA]</scope>
    <source>
        <strain evidence="2">ALCF2SS1-6</strain>
    </source>
</reference>
<proteinExistence type="predicted"/>
<sequence length="81" mass="8896">MLAYFGTRGQEPTEFFATYSEEFKPKKRRTGHAKAAAPTRTSNRNEGKATSVTVEDVDEDESMDDAGAPPEKGRKTVTKGL</sequence>
<dbReference type="EMBL" id="ML122274">
    <property type="protein sequence ID" value="RPD58590.1"/>
    <property type="molecule type" value="Genomic_DNA"/>
</dbReference>
<feature type="compositionally biased region" description="Acidic residues" evidence="1">
    <location>
        <begin position="55"/>
        <end position="64"/>
    </location>
</feature>
<feature type="region of interest" description="Disordered" evidence="1">
    <location>
        <begin position="21"/>
        <end position="81"/>
    </location>
</feature>
<accession>A0A5C2S4W7</accession>
<dbReference type="STRING" id="1328759.A0A5C2S4W7"/>
<name>A0A5C2S4W7_9APHY</name>
<keyword evidence="3" id="KW-1185">Reference proteome</keyword>